<evidence type="ECO:0000313" key="14">
    <source>
        <dbReference type="EMBL" id="PNC20359.1"/>
    </source>
</evidence>
<evidence type="ECO:0000256" key="7">
    <source>
        <dbReference type="ARBA" id="ARBA00022984"/>
    </source>
</evidence>
<evidence type="ECO:0000259" key="13">
    <source>
        <dbReference type="Pfam" id="PF00275"/>
    </source>
</evidence>
<feature type="binding site" evidence="12">
    <location>
        <begin position="22"/>
        <end position="23"/>
    </location>
    <ligand>
        <name>phosphoenolpyruvate</name>
        <dbReference type="ChEBI" id="CHEBI:58702"/>
    </ligand>
</feature>
<proteinExistence type="inferred from homology"/>
<evidence type="ECO:0000256" key="2">
    <source>
        <dbReference type="ARBA" id="ARBA00004752"/>
    </source>
</evidence>
<dbReference type="HAMAP" id="MF_00111">
    <property type="entry name" value="MurA"/>
    <property type="match status" value="1"/>
</dbReference>
<dbReference type="InterPro" id="IPR036968">
    <property type="entry name" value="Enolpyruvate_Tfrase_sf"/>
</dbReference>
<dbReference type="Gene3D" id="3.65.10.10">
    <property type="entry name" value="Enolpyruvate transferase domain"/>
    <property type="match status" value="2"/>
</dbReference>
<evidence type="ECO:0000256" key="6">
    <source>
        <dbReference type="ARBA" id="ARBA00022960"/>
    </source>
</evidence>
<dbReference type="GO" id="GO:0051301">
    <property type="term" value="P:cell division"/>
    <property type="evidence" value="ECO:0007669"/>
    <property type="project" value="UniProtKB-KW"/>
</dbReference>
<dbReference type="OrthoDB" id="9803760at2"/>
<comment type="function">
    <text evidence="12">Cell wall formation. Adds enolpyruvyl to UDP-N-acetylglucosamine.</text>
</comment>
<dbReference type="InterPro" id="IPR013792">
    <property type="entry name" value="RNA3'P_cycl/enolpyr_Trfase_a/b"/>
</dbReference>
<dbReference type="NCBIfam" id="NF006873">
    <property type="entry name" value="PRK09369.1"/>
    <property type="match status" value="1"/>
</dbReference>
<keyword evidence="3 12" id="KW-0963">Cytoplasm</keyword>
<comment type="pathway">
    <text evidence="2 12">Cell wall biogenesis; peptidoglycan biosynthesis.</text>
</comment>
<keyword evidence="6 12" id="KW-0133">Cell shape</keyword>
<keyword evidence="12" id="KW-0670">Pyruvate</keyword>
<dbReference type="InterPro" id="IPR001986">
    <property type="entry name" value="Enolpyruvate_Tfrase_dom"/>
</dbReference>
<feature type="binding site" evidence="12">
    <location>
        <position position="91"/>
    </location>
    <ligand>
        <name>UDP-N-acetyl-alpha-D-glucosamine</name>
        <dbReference type="ChEBI" id="CHEBI:57705"/>
    </ligand>
</feature>
<evidence type="ECO:0000256" key="1">
    <source>
        <dbReference type="ARBA" id="ARBA00004496"/>
    </source>
</evidence>
<evidence type="ECO:0000313" key="15">
    <source>
        <dbReference type="Proteomes" id="UP000236000"/>
    </source>
</evidence>
<accession>A0A2N8HH15</accession>
<dbReference type="GO" id="GO:0008360">
    <property type="term" value="P:regulation of cell shape"/>
    <property type="evidence" value="ECO:0007669"/>
    <property type="project" value="UniProtKB-KW"/>
</dbReference>
<comment type="caution">
    <text evidence="14">The sequence shown here is derived from an EMBL/GenBank/DDBJ whole genome shotgun (WGS) entry which is preliminary data.</text>
</comment>
<dbReference type="Proteomes" id="UP000236000">
    <property type="component" value="Unassembled WGS sequence"/>
</dbReference>
<feature type="binding site" evidence="12">
    <location>
        <begin position="120"/>
        <end position="124"/>
    </location>
    <ligand>
        <name>UDP-N-acetyl-alpha-D-glucosamine</name>
        <dbReference type="ChEBI" id="CHEBI:57705"/>
    </ligand>
</feature>
<comment type="subcellular location">
    <subcellularLocation>
        <location evidence="1 12">Cytoplasm</location>
    </subcellularLocation>
</comment>
<evidence type="ECO:0000256" key="12">
    <source>
        <dbReference type="HAMAP-Rule" id="MF_00111"/>
    </source>
</evidence>
<dbReference type="Pfam" id="PF00275">
    <property type="entry name" value="EPSP_synthase"/>
    <property type="match status" value="1"/>
</dbReference>
<keyword evidence="5 12" id="KW-0808">Transferase</keyword>
<dbReference type="PANTHER" id="PTHR43783">
    <property type="entry name" value="UDP-N-ACETYLGLUCOSAMINE 1-CARBOXYVINYLTRANSFERASE"/>
    <property type="match status" value="1"/>
</dbReference>
<dbReference type="InterPro" id="IPR050068">
    <property type="entry name" value="MurA_subfamily"/>
</dbReference>
<evidence type="ECO:0000256" key="11">
    <source>
        <dbReference type="ARBA" id="ARBA00047527"/>
    </source>
</evidence>
<dbReference type="RefSeq" id="WP_102711567.1">
    <property type="nucleotide sequence ID" value="NZ_CABMLK010000001.1"/>
</dbReference>
<dbReference type="InterPro" id="IPR005750">
    <property type="entry name" value="UDP_GlcNAc_COvinyl_MurA"/>
</dbReference>
<dbReference type="GO" id="GO:0019277">
    <property type="term" value="P:UDP-N-acetylgalactosamine biosynthetic process"/>
    <property type="evidence" value="ECO:0007669"/>
    <property type="project" value="InterPro"/>
</dbReference>
<dbReference type="GO" id="GO:0071555">
    <property type="term" value="P:cell wall organization"/>
    <property type="evidence" value="ECO:0007669"/>
    <property type="project" value="UniProtKB-KW"/>
</dbReference>
<keyword evidence="8 12" id="KW-0131">Cell cycle</keyword>
<protein>
    <recommendedName>
        <fullName evidence="12">UDP-N-acetylglucosamine 1-carboxyvinyltransferase</fullName>
        <ecNumber evidence="12">2.5.1.7</ecNumber>
    </recommendedName>
    <alternativeName>
        <fullName evidence="12">Enoylpyruvate transferase</fullName>
    </alternativeName>
    <alternativeName>
        <fullName evidence="12">UDP-N-acetylglucosamine enolpyruvyl transferase</fullName>
        <shortName evidence="12">EPT</shortName>
    </alternativeName>
</protein>
<dbReference type="PANTHER" id="PTHR43783:SF1">
    <property type="entry name" value="UDP-N-ACETYLGLUCOSAMINE 1-CARBOXYVINYLTRANSFERASE"/>
    <property type="match status" value="1"/>
</dbReference>
<comment type="similarity">
    <text evidence="10 12">Belongs to the EPSP synthase family. MurA subfamily.</text>
</comment>
<comment type="caution">
    <text evidence="12">Lacks conserved residue(s) required for the propagation of feature annotation.</text>
</comment>
<evidence type="ECO:0000256" key="3">
    <source>
        <dbReference type="ARBA" id="ARBA00022490"/>
    </source>
</evidence>
<dbReference type="UniPathway" id="UPA00219"/>
<evidence type="ECO:0000256" key="8">
    <source>
        <dbReference type="ARBA" id="ARBA00023306"/>
    </source>
</evidence>
<dbReference type="CDD" id="cd01555">
    <property type="entry name" value="UdpNAET"/>
    <property type="match status" value="1"/>
</dbReference>
<organism evidence="14 15">
    <name type="scientific">Akkermansia muciniphila</name>
    <dbReference type="NCBI Taxonomy" id="239935"/>
    <lineage>
        <taxon>Bacteria</taxon>
        <taxon>Pseudomonadati</taxon>
        <taxon>Verrucomicrobiota</taxon>
        <taxon>Verrucomicrobiia</taxon>
        <taxon>Verrucomicrobiales</taxon>
        <taxon>Akkermansiaceae</taxon>
        <taxon>Akkermansia</taxon>
    </lineage>
</organism>
<dbReference type="GO" id="GO:0005737">
    <property type="term" value="C:cytoplasm"/>
    <property type="evidence" value="ECO:0007669"/>
    <property type="project" value="UniProtKB-SubCell"/>
</dbReference>
<feature type="binding site" evidence="12">
    <location>
        <position position="331"/>
    </location>
    <ligand>
        <name>UDP-N-acetyl-alpha-D-glucosamine</name>
        <dbReference type="ChEBI" id="CHEBI:57705"/>
    </ligand>
</feature>
<evidence type="ECO:0000256" key="4">
    <source>
        <dbReference type="ARBA" id="ARBA00022618"/>
    </source>
</evidence>
<keyword evidence="7 12" id="KW-0573">Peptidoglycan synthesis</keyword>
<name>A0A2N8HH15_9BACT</name>
<gene>
    <name evidence="12 14" type="primary">murA</name>
    <name evidence="14" type="ORF">CXU22_00840</name>
</gene>
<dbReference type="EC" id="2.5.1.7" evidence="12"/>
<evidence type="ECO:0000256" key="10">
    <source>
        <dbReference type="ARBA" id="ARBA00038367"/>
    </source>
</evidence>
<keyword evidence="9 12" id="KW-0961">Cell wall biogenesis/degradation</keyword>
<feature type="modified residue" description="2-(S-cysteinyl)pyruvic acid O-phosphothioketal" evidence="12">
    <location>
        <position position="115"/>
    </location>
</feature>
<reference evidence="14 15" key="1">
    <citation type="journal article" date="2017" name="BMC Genomics">
        <title>Genome sequencing of 39 Akkermansia muciniphila isolates reveals its population structure, genomic and functional diverisity, and global distribution in mammalian gut microbiotas.</title>
        <authorList>
            <person name="Guo X."/>
            <person name="Li S."/>
            <person name="Zhang J."/>
            <person name="Wu F."/>
            <person name="Li X."/>
            <person name="Wu D."/>
            <person name="Zhang M."/>
            <person name="Ou Z."/>
            <person name="Jie Z."/>
            <person name="Yan Q."/>
            <person name="Li P."/>
            <person name="Yi J."/>
            <person name="Peng Y."/>
        </authorList>
    </citation>
    <scope>NUCLEOTIDE SEQUENCE [LARGE SCALE GENOMIC DNA]</scope>
    <source>
        <strain evidence="14 15">GP24</strain>
    </source>
</reference>
<keyword evidence="4 12" id="KW-0132">Cell division</keyword>
<dbReference type="AlphaFoldDB" id="A0A2N8HH15"/>
<dbReference type="EMBL" id="PJKA01000002">
    <property type="protein sequence ID" value="PNC20359.1"/>
    <property type="molecule type" value="Genomic_DNA"/>
</dbReference>
<dbReference type="SUPFAM" id="SSF55205">
    <property type="entry name" value="EPT/RTPC-like"/>
    <property type="match status" value="1"/>
</dbReference>
<dbReference type="NCBIfam" id="TIGR01072">
    <property type="entry name" value="murA"/>
    <property type="match status" value="1"/>
</dbReference>
<feature type="domain" description="Enolpyruvate transferase" evidence="13">
    <location>
        <begin position="9"/>
        <end position="410"/>
    </location>
</feature>
<evidence type="ECO:0000256" key="5">
    <source>
        <dbReference type="ARBA" id="ARBA00022679"/>
    </source>
</evidence>
<comment type="catalytic activity">
    <reaction evidence="11 12">
        <text>phosphoenolpyruvate + UDP-N-acetyl-alpha-D-glucosamine = UDP-N-acetyl-3-O-(1-carboxyvinyl)-alpha-D-glucosamine + phosphate</text>
        <dbReference type="Rhea" id="RHEA:18681"/>
        <dbReference type="ChEBI" id="CHEBI:43474"/>
        <dbReference type="ChEBI" id="CHEBI:57705"/>
        <dbReference type="ChEBI" id="CHEBI:58702"/>
        <dbReference type="ChEBI" id="CHEBI:68483"/>
        <dbReference type="EC" id="2.5.1.7"/>
    </reaction>
</comment>
<feature type="active site" description="Proton donor" evidence="12">
    <location>
        <position position="115"/>
    </location>
</feature>
<dbReference type="GO" id="GO:0008760">
    <property type="term" value="F:UDP-N-acetylglucosamine 1-carboxyvinyltransferase activity"/>
    <property type="evidence" value="ECO:0007669"/>
    <property type="project" value="UniProtKB-UniRule"/>
</dbReference>
<dbReference type="GO" id="GO:0009252">
    <property type="term" value="P:peptidoglycan biosynthetic process"/>
    <property type="evidence" value="ECO:0007669"/>
    <property type="project" value="UniProtKB-UniRule"/>
</dbReference>
<feature type="binding site" evidence="12">
    <location>
        <position position="309"/>
    </location>
    <ligand>
        <name>UDP-N-acetyl-alpha-D-glucosamine</name>
        <dbReference type="ChEBI" id="CHEBI:57705"/>
    </ligand>
</feature>
<sequence length="425" mass="45331">MEKLVVHGGFTLRGAVNISGSKNASLPILAASLLTDEPVVVRRVPDVSDTNFMVQIMGQLGASVERSSGNVRVEARNLHSEATYEQVRKMRASICLMGPLMARMQRCVIPLPGGCVIGDRPVDLHIRAIQALGARVQIERGNLIIEAPGGLKGATVDLSGDHGPTVLGTDNLMMAAVLAEGTTVIESAASEPEVVDLANFLIKLGANIQGAGTRRIVIEGVEKLRGCNHTVIPDRIEAGTFMVAAAMMGDGVTLRRVCEEHMAVVTDLLRKCGHHVEFNERGDTVTIIAGNTPKCGEIKTAPYPGYPTDMQAQMTALFATTPGISVVKDTIFPQRFMHCSELKRMGANIKVDNGTAVISGVETLSGAPVMASDLRASAALVLAALKAEGTTEIHRLYHIDRGYEMIDEKLLAIGAAVERQPDDDN</sequence>
<evidence type="ECO:0000256" key="9">
    <source>
        <dbReference type="ARBA" id="ARBA00023316"/>
    </source>
</evidence>